<dbReference type="Proteomes" id="UP000606193">
    <property type="component" value="Unassembled WGS sequence"/>
</dbReference>
<dbReference type="InterPro" id="IPR025648">
    <property type="entry name" value="DUF4358"/>
</dbReference>
<comment type="caution">
    <text evidence="1">The sequence shown here is derived from an EMBL/GenBank/DDBJ whole genome shotgun (WGS) entry which is preliminary data.</text>
</comment>
<dbReference type="RefSeq" id="WP_182458391.1">
    <property type="nucleotide sequence ID" value="NZ_JACRSX010000005.1"/>
</dbReference>
<evidence type="ECO:0000313" key="1">
    <source>
        <dbReference type="EMBL" id="MBC8562122.1"/>
    </source>
</evidence>
<keyword evidence="2" id="KW-1185">Reference proteome</keyword>
<proteinExistence type="predicted"/>
<reference evidence="1 2" key="1">
    <citation type="submission" date="2020-08" db="EMBL/GenBank/DDBJ databases">
        <title>Genome public.</title>
        <authorList>
            <person name="Liu C."/>
            <person name="Sun Q."/>
        </authorList>
    </citation>
    <scope>NUCLEOTIDE SEQUENCE [LARGE SCALE GENOMIC DNA]</scope>
    <source>
        <strain evidence="1 2">NSJ-37</strain>
    </source>
</reference>
<gene>
    <name evidence="1" type="ORF">H8704_05650</name>
</gene>
<sequence>MIINKEKKQLYILLACGVLALAVSIWAFRMEKSTGMMVSAEIEDRSLPSGQDDKDKAKQADGTLDTGAFAGTVIKKVDFDTKLEKMEDSVAQSMITTASENTRTELYMGEGTSADELLIVTVEDEDQMDQEIENVQKHLTDMRQSFQDYLPKEAKKIDDAVILQSGKYIVACVSGDKDTAGSVIREQLKGKK</sequence>
<dbReference type="EMBL" id="JACRSX010000005">
    <property type="protein sequence ID" value="MBC8562122.1"/>
    <property type="molecule type" value="Genomic_DNA"/>
</dbReference>
<accession>A0ABR7N0F6</accession>
<organism evidence="1 2">
    <name type="scientific">Jutongia huaianensis</name>
    <dbReference type="NCBI Taxonomy" id="2763668"/>
    <lineage>
        <taxon>Bacteria</taxon>
        <taxon>Bacillati</taxon>
        <taxon>Bacillota</taxon>
        <taxon>Clostridia</taxon>
        <taxon>Lachnospirales</taxon>
        <taxon>Lachnospiraceae</taxon>
        <taxon>Jutongia</taxon>
    </lineage>
</organism>
<evidence type="ECO:0000313" key="2">
    <source>
        <dbReference type="Proteomes" id="UP000606193"/>
    </source>
</evidence>
<name>A0ABR7N0F6_9FIRM</name>
<dbReference type="Pfam" id="PF14270">
    <property type="entry name" value="DUF4358"/>
    <property type="match status" value="1"/>
</dbReference>
<protein>
    <submittedName>
        <fullName evidence="1">DUF4358 domain-containing protein</fullName>
    </submittedName>
</protein>